<dbReference type="Gene3D" id="3.60.15.10">
    <property type="entry name" value="Ribonuclease Z/Hydroxyacylglutathione hydrolase-like"/>
    <property type="match status" value="1"/>
</dbReference>
<dbReference type="EMBL" id="CP060713">
    <property type="protein sequence ID" value="QNN54100.1"/>
    <property type="molecule type" value="Genomic_DNA"/>
</dbReference>
<dbReference type="CDD" id="cd07713">
    <property type="entry name" value="DHPS-like_MBL-fold"/>
    <property type="match status" value="1"/>
</dbReference>
<dbReference type="Proteomes" id="UP000515947">
    <property type="component" value="Chromosome"/>
</dbReference>
<evidence type="ECO:0000313" key="2">
    <source>
        <dbReference type="EMBL" id="QNN54100.1"/>
    </source>
</evidence>
<name>A0A7G9RES5_9ACTN</name>
<dbReference type="AlphaFoldDB" id="A0A7G9RES5"/>
<reference evidence="2 3" key="1">
    <citation type="submission" date="2020-08" db="EMBL/GenBank/DDBJ databases">
        <title>Genome sequence of Nocardioides mesophilus KACC 16243T.</title>
        <authorList>
            <person name="Hyun D.-W."/>
            <person name="Bae J.-W."/>
        </authorList>
    </citation>
    <scope>NUCLEOTIDE SEQUENCE [LARGE SCALE GENOMIC DNA]</scope>
    <source>
        <strain evidence="2 3">KACC 16243</strain>
    </source>
</reference>
<dbReference type="KEGG" id="nmes:H9L09_06920"/>
<organism evidence="2 3">
    <name type="scientific">Nocardioides mesophilus</name>
    <dbReference type="NCBI Taxonomy" id="433659"/>
    <lineage>
        <taxon>Bacteria</taxon>
        <taxon>Bacillati</taxon>
        <taxon>Actinomycetota</taxon>
        <taxon>Actinomycetes</taxon>
        <taxon>Propionibacteriales</taxon>
        <taxon>Nocardioidaceae</taxon>
        <taxon>Nocardioides</taxon>
    </lineage>
</organism>
<dbReference type="SUPFAM" id="SSF56281">
    <property type="entry name" value="Metallo-hydrolase/oxidoreductase"/>
    <property type="match status" value="1"/>
</dbReference>
<evidence type="ECO:0000259" key="1">
    <source>
        <dbReference type="Pfam" id="PF00753"/>
    </source>
</evidence>
<dbReference type="InterPro" id="IPR041712">
    <property type="entry name" value="DHPS-like_MBL-fold"/>
</dbReference>
<dbReference type="InterPro" id="IPR001279">
    <property type="entry name" value="Metallo-B-lactamas"/>
</dbReference>
<keyword evidence="2" id="KW-0378">Hydrolase</keyword>
<dbReference type="PANTHER" id="PTHR13754">
    <property type="entry name" value="METALLO-BETA-LACTAMASE SUPERFAMILY PROTEIN"/>
    <property type="match status" value="1"/>
</dbReference>
<feature type="domain" description="Metallo-beta-lactamase" evidence="1">
    <location>
        <begin position="67"/>
        <end position="127"/>
    </location>
</feature>
<dbReference type="GO" id="GO:0016787">
    <property type="term" value="F:hydrolase activity"/>
    <property type="evidence" value="ECO:0007669"/>
    <property type="project" value="UniProtKB-KW"/>
</dbReference>
<dbReference type="InterPro" id="IPR052926">
    <property type="entry name" value="Metallo-beta-lactamase_dom"/>
</dbReference>
<dbReference type="InterPro" id="IPR036866">
    <property type="entry name" value="RibonucZ/Hydroxyglut_hydro"/>
</dbReference>
<dbReference type="RefSeq" id="WP_187579941.1">
    <property type="nucleotide sequence ID" value="NZ_CP060713.1"/>
</dbReference>
<gene>
    <name evidence="2" type="ORF">H9L09_06920</name>
</gene>
<dbReference type="GO" id="GO:0016740">
    <property type="term" value="F:transferase activity"/>
    <property type="evidence" value="ECO:0007669"/>
    <property type="project" value="TreeGrafter"/>
</dbReference>
<evidence type="ECO:0000313" key="3">
    <source>
        <dbReference type="Proteomes" id="UP000515947"/>
    </source>
</evidence>
<dbReference type="PANTHER" id="PTHR13754:SF13">
    <property type="entry name" value="METALLO-BETA-LACTAMASE SUPERFAMILY PROTEIN (AFU_ORTHOLOGUE AFUA_3G07630)"/>
    <property type="match status" value="1"/>
</dbReference>
<protein>
    <submittedName>
        <fullName evidence="2">MBL fold metallo-hydrolase</fullName>
    </submittedName>
</protein>
<accession>A0A7G9RES5</accession>
<dbReference type="Pfam" id="PF00753">
    <property type="entry name" value="Lactamase_B"/>
    <property type="match status" value="1"/>
</dbReference>
<keyword evidence="3" id="KW-1185">Reference proteome</keyword>
<sequence>MRVGPGTTATAALAAALAGRYVVGRNAASRHRTTGLERTLGHLGAVDSVTIMPVVERLTRDPGLRGEAGVSYLLRADGLTLLFDCGLGMGRGETPFETNARALGVHVEDLDCLVVSHLHLDHVGGARSQLRHTFSLGREQPLPASLPAFVPTDMEHPRADVCVVEEARVLGTGVAVLPPLRRMLFWLGPVAEQALVVNVRNRGLVVLTGCGHPEIEKTLAEAEQIVDAPVYAVIGGLHLPVHAAGTPLMPQAILGSPNWPWRPISEGDARAVIASIRARGPGLVALSAHDSTPWTLAAFDEAFGAAHQALRVGEEITIRAG</sequence>
<proteinExistence type="predicted"/>